<protein>
    <submittedName>
        <fullName evidence="2">Transcription regulator IclR, N-terminal</fullName>
    </submittedName>
</protein>
<gene>
    <name evidence="2" type="ORF">UFOVP325_107</name>
    <name evidence="3" type="ORF">UFOVP430_102</name>
</gene>
<reference evidence="2" key="1">
    <citation type="submission" date="2020-04" db="EMBL/GenBank/DDBJ databases">
        <authorList>
            <person name="Chiriac C."/>
            <person name="Salcher M."/>
            <person name="Ghai R."/>
            <person name="Kavagutti S V."/>
        </authorList>
    </citation>
    <scope>NUCLEOTIDE SEQUENCE</scope>
</reference>
<evidence type="ECO:0000259" key="1">
    <source>
        <dbReference type="Pfam" id="PF09339"/>
    </source>
</evidence>
<dbReference type="SUPFAM" id="SSF46785">
    <property type="entry name" value="Winged helix' DNA-binding domain"/>
    <property type="match status" value="1"/>
</dbReference>
<name>A0A6J5LTR5_9CAUD</name>
<accession>A0A6J5LTR5</accession>
<dbReference type="GO" id="GO:0006355">
    <property type="term" value="P:regulation of DNA-templated transcription"/>
    <property type="evidence" value="ECO:0007669"/>
    <property type="project" value="InterPro"/>
</dbReference>
<feature type="domain" description="HTH iclR-type" evidence="1">
    <location>
        <begin position="35"/>
        <end position="61"/>
    </location>
</feature>
<dbReference type="InterPro" id="IPR005471">
    <property type="entry name" value="Tscrpt_reg_IclR_N"/>
</dbReference>
<dbReference type="Gene3D" id="1.10.10.10">
    <property type="entry name" value="Winged helix-like DNA-binding domain superfamily/Winged helix DNA-binding domain"/>
    <property type="match status" value="1"/>
</dbReference>
<evidence type="ECO:0000313" key="3">
    <source>
        <dbReference type="EMBL" id="CAB4148099.1"/>
    </source>
</evidence>
<proteinExistence type="predicted"/>
<dbReference type="EMBL" id="LR796481">
    <property type="protein sequence ID" value="CAB4148099.1"/>
    <property type="molecule type" value="Genomic_DNA"/>
</dbReference>
<dbReference type="InterPro" id="IPR036390">
    <property type="entry name" value="WH_DNA-bd_sf"/>
</dbReference>
<dbReference type="GO" id="GO:0003677">
    <property type="term" value="F:DNA binding"/>
    <property type="evidence" value="ECO:0007669"/>
    <property type="project" value="InterPro"/>
</dbReference>
<organism evidence="2">
    <name type="scientific">uncultured Caudovirales phage</name>
    <dbReference type="NCBI Taxonomy" id="2100421"/>
    <lineage>
        <taxon>Viruses</taxon>
        <taxon>Duplodnaviria</taxon>
        <taxon>Heunggongvirae</taxon>
        <taxon>Uroviricota</taxon>
        <taxon>Caudoviricetes</taxon>
        <taxon>Peduoviridae</taxon>
        <taxon>Maltschvirus</taxon>
        <taxon>Maltschvirus maltsch</taxon>
    </lineage>
</organism>
<evidence type="ECO:0000313" key="2">
    <source>
        <dbReference type="EMBL" id="CAB4137825.1"/>
    </source>
</evidence>
<dbReference type="EMBL" id="LR796338">
    <property type="protein sequence ID" value="CAB4137825.1"/>
    <property type="molecule type" value="Genomic_DNA"/>
</dbReference>
<sequence length="307" mass="34071">MSDLELLELQPAQLKVFLAMRHLESRWGEVRATMEVLGELTGYSRSSVHRAVESLVESGWVSVKRMKRNYGLWDENRYTLLRCGIRETSKANITVSETDAGRVIGDTTTGVLITTKSTKSTKSTSKLYKSLQEGSVVNNWKDDDDLGGFGLLEGDTPSGASPAEKKKIHRAEKAIEKWSASDVASEFAVRVYAKVRGIPGLVNTKRLSIALAQNRKKFGVTSVQEMAALEKFFSDERNMATIRKFPKNSHGVFLNAITKFLAENVSVETAVAVEEETVYVYASDGKQFDNSMPGRASLARYEEKLKG</sequence>
<dbReference type="Pfam" id="PF09339">
    <property type="entry name" value="HTH_IclR"/>
    <property type="match status" value="1"/>
</dbReference>
<dbReference type="InterPro" id="IPR036388">
    <property type="entry name" value="WH-like_DNA-bd_sf"/>
</dbReference>